<dbReference type="Gene3D" id="2.60.40.10">
    <property type="entry name" value="Immunoglobulins"/>
    <property type="match status" value="1"/>
</dbReference>
<comment type="similarity">
    <text evidence="2 6">Belongs to the glycosyl hydrolase 3 family.</text>
</comment>
<dbReference type="PANTHER" id="PTHR42715">
    <property type="entry name" value="BETA-GLUCOSIDASE"/>
    <property type="match status" value="1"/>
</dbReference>
<evidence type="ECO:0000313" key="8">
    <source>
        <dbReference type="EMBL" id="KAF8484582.1"/>
    </source>
</evidence>
<evidence type="ECO:0000256" key="1">
    <source>
        <dbReference type="ARBA" id="ARBA00000448"/>
    </source>
</evidence>
<dbReference type="Pfam" id="PF07691">
    <property type="entry name" value="PA14"/>
    <property type="match status" value="1"/>
</dbReference>
<sequence>MPPSDFANVDIDEILDKLTTGEAVKLIAGVGAWHTASIERLGIPAIKVSDGPNGIRGSHLFMCTPAKCLPCATALAATWDRNLVEEVGLKLLASEAKLRAASLILAPTCNIQRSPLGGRSFESFSEDPHLSGTICSAYIRGVQSGGIGATIKHFVANDKEDGRMGYDSVLSPRVLREIYLMPFMLAQKHAEPWAIMTAYNRVNGRHVSENAYLLRDILRKEWQFNGLIMSDWFGTYSIDQAINAGLDLEMPGINKLRTSENVGRSIVANKLTVRTIKERAKNVLELLQKCAKGAPEVLDSDGKEHTRDTEEDKTLMRKVAGESIILLKNQDAALPLQAHELKKIAIVGGNAKGLVLSGGGSAALKPSYFVSPYDGIVNALPKGIQVTYSEGARAFKVMPSLDFDIVTATGQRGWLGTWHRHESDDSMIVVEEPVRTRVINETNIFLDLSGPGDDITRRWTLRLRGLLVPREKDMVFEFGLIVAGRAKLWVDDKLVIDNWTRQRRGGEFFGCGTLEEKGAAQLVAHKAHSIYVEFCNVRGPADGDEDETVMDMTAGVRLGGAEVHAPEELLENAVELAKDADAVIAVVGLNADWESEGYDRTTLDLPGRTNELIQRIAEVNRKTIVVTQSGSAITMPWVDSVPAIVHAWYLGNATGDAIADVLFGKVNPSGKLPLTFPARLEDVPSFGHFSVDDGKVRYAEGIFVGYKHYQHRSITPGFAFGHGLSYTTFQYSGLKVSEPSIRNNDIDVAVTFTIRNTGNVAGSETSQLYISWPSHSALSHPPLTLKAFSKTSLEAGASRSVGLRLDKYAVSSWSESSEKWVVENGSYTISIGTSSQELPLTATMTVRSSFEWSGL</sequence>
<name>A0A9P5N249_9AGAM</name>
<evidence type="ECO:0000256" key="5">
    <source>
        <dbReference type="ARBA" id="ARBA00023295"/>
    </source>
</evidence>
<dbReference type="InterPro" id="IPR036962">
    <property type="entry name" value="Glyco_hydro_3_N_sf"/>
</dbReference>
<reference evidence="8" key="1">
    <citation type="submission" date="2019-10" db="EMBL/GenBank/DDBJ databases">
        <authorList>
            <consortium name="DOE Joint Genome Institute"/>
            <person name="Kuo A."/>
            <person name="Miyauchi S."/>
            <person name="Kiss E."/>
            <person name="Drula E."/>
            <person name="Kohler A."/>
            <person name="Sanchez-Garcia M."/>
            <person name="Andreopoulos B."/>
            <person name="Barry K.W."/>
            <person name="Bonito G."/>
            <person name="Buee M."/>
            <person name="Carver A."/>
            <person name="Chen C."/>
            <person name="Cichocki N."/>
            <person name="Clum A."/>
            <person name="Culley D."/>
            <person name="Crous P.W."/>
            <person name="Fauchery L."/>
            <person name="Girlanda M."/>
            <person name="Hayes R."/>
            <person name="Keri Z."/>
            <person name="LaButti K."/>
            <person name="Lipzen A."/>
            <person name="Lombard V."/>
            <person name="Magnuson J."/>
            <person name="Maillard F."/>
            <person name="Morin E."/>
            <person name="Murat C."/>
            <person name="Nolan M."/>
            <person name="Ohm R."/>
            <person name="Pangilinan J."/>
            <person name="Pereira M."/>
            <person name="Perotto S."/>
            <person name="Peter M."/>
            <person name="Riley R."/>
            <person name="Sitrit Y."/>
            <person name="Stielow B."/>
            <person name="Szollosi G."/>
            <person name="Zifcakova L."/>
            <person name="Stursova M."/>
            <person name="Spatafora J.W."/>
            <person name="Tedersoo L."/>
            <person name="Vaario L.-M."/>
            <person name="Yamada A."/>
            <person name="Yan M."/>
            <person name="Wang P."/>
            <person name="Xu J."/>
            <person name="Bruns T."/>
            <person name="Baldrian P."/>
            <person name="Vilgalys R."/>
            <person name="Henrissat B."/>
            <person name="Grigoriev I.V."/>
            <person name="Hibbett D."/>
            <person name="Nagy L.G."/>
            <person name="Martin F.M."/>
        </authorList>
    </citation>
    <scope>NUCLEOTIDE SEQUENCE</scope>
    <source>
        <strain evidence="8">Prilba</strain>
    </source>
</reference>
<dbReference type="InterPro" id="IPR002772">
    <property type="entry name" value="Glyco_hydro_3_C"/>
</dbReference>
<dbReference type="SUPFAM" id="SSF52279">
    <property type="entry name" value="Beta-D-glucan exohydrolase, C-terminal domain"/>
    <property type="match status" value="1"/>
</dbReference>
<dbReference type="EC" id="3.2.1.21" evidence="3 6"/>
<dbReference type="InterPro" id="IPR026891">
    <property type="entry name" value="Fn3-like"/>
</dbReference>
<dbReference type="EMBL" id="WHVB01000003">
    <property type="protein sequence ID" value="KAF8484582.1"/>
    <property type="molecule type" value="Genomic_DNA"/>
</dbReference>
<dbReference type="InterPro" id="IPR001764">
    <property type="entry name" value="Glyco_hydro_3_N"/>
</dbReference>
<protein>
    <recommendedName>
        <fullName evidence="3 6">beta-glucosidase</fullName>
        <ecNumber evidence="3 6">3.2.1.21</ecNumber>
    </recommendedName>
</protein>
<keyword evidence="5 6" id="KW-0326">Glycosidase</keyword>
<dbReference type="PRINTS" id="PR00133">
    <property type="entry name" value="GLHYDRLASE3"/>
</dbReference>
<evidence type="ECO:0000256" key="6">
    <source>
        <dbReference type="RuleBase" id="RU361161"/>
    </source>
</evidence>
<dbReference type="GO" id="GO:0008422">
    <property type="term" value="F:beta-glucosidase activity"/>
    <property type="evidence" value="ECO:0007669"/>
    <property type="project" value="UniProtKB-EC"/>
</dbReference>
<dbReference type="Pfam" id="PF00933">
    <property type="entry name" value="Glyco_hydro_3"/>
    <property type="match status" value="1"/>
</dbReference>
<dbReference type="InterPro" id="IPR013783">
    <property type="entry name" value="Ig-like_fold"/>
</dbReference>
<dbReference type="InterPro" id="IPR050288">
    <property type="entry name" value="Cellulose_deg_GH3"/>
</dbReference>
<keyword evidence="4 6" id="KW-0378">Hydrolase</keyword>
<keyword evidence="9" id="KW-1185">Reference proteome</keyword>
<dbReference type="PROSITE" id="PS51820">
    <property type="entry name" value="PA14"/>
    <property type="match status" value="1"/>
</dbReference>
<dbReference type="PANTHER" id="PTHR42715:SF27">
    <property type="entry name" value="BETA-GLUCOSIDASE-RELATED"/>
    <property type="match status" value="1"/>
</dbReference>
<reference evidence="8" key="2">
    <citation type="journal article" date="2020" name="Nat. Commun.">
        <title>Large-scale genome sequencing of mycorrhizal fungi provides insights into the early evolution of symbiotic traits.</title>
        <authorList>
            <person name="Miyauchi S."/>
            <person name="Kiss E."/>
            <person name="Kuo A."/>
            <person name="Drula E."/>
            <person name="Kohler A."/>
            <person name="Sanchez-Garcia M."/>
            <person name="Morin E."/>
            <person name="Andreopoulos B."/>
            <person name="Barry K.W."/>
            <person name="Bonito G."/>
            <person name="Buee M."/>
            <person name="Carver A."/>
            <person name="Chen C."/>
            <person name="Cichocki N."/>
            <person name="Clum A."/>
            <person name="Culley D."/>
            <person name="Crous P.W."/>
            <person name="Fauchery L."/>
            <person name="Girlanda M."/>
            <person name="Hayes R.D."/>
            <person name="Keri Z."/>
            <person name="LaButti K."/>
            <person name="Lipzen A."/>
            <person name="Lombard V."/>
            <person name="Magnuson J."/>
            <person name="Maillard F."/>
            <person name="Murat C."/>
            <person name="Nolan M."/>
            <person name="Ohm R.A."/>
            <person name="Pangilinan J."/>
            <person name="Pereira M.F."/>
            <person name="Perotto S."/>
            <person name="Peter M."/>
            <person name="Pfister S."/>
            <person name="Riley R."/>
            <person name="Sitrit Y."/>
            <person name="Stielow J.B."/>
            <person name="Szollosi G."/>
            <person name="Zifcakova L."/>
            <person name="Stursova M."/>
            <person name="Spatafora J.W."/>
            <person name="Tedersoo L."/>
            <person name="Vaario L.M."/>
            <person name="Yamada A."/>
            <person name="Yan M."/>
            <person name="Wang P."/>
            <person name="Xu J."/>
            <person name="Bruns T."/>
            <person name="Baldrian P."/>
            <person name="Vilgalys R."/>
            <person name="Dunand C."/>
            <person name="Henrissat B."/>
            <person name="Grigoriev I.V."/>
            <person name="Hibbett D."/>
            <person name="Nagy L.G."/>
            <person name="Martin F.M."/>
        </authorList>
    </citation>
    <scope>NUCLEOTIDE SEQUENCE</scope>
    <source>
        <strain evidence="8">Prilba</strain>
    </source>
</reference>
<dbReference type="Gene3D" id="3.40.50.1700">
    <property type="entry name" value="Glycoside hydrolase family 3 C-terminal domain"/>
    <property type="match status" value="1"/>
</dbReference>
<dbReference type="InterPro" id="IPR011658">
    <property type="entry name" value="PA14_dom"/>
</dbReference>
<dbReference type="InterPro" id="IPR019800">
    <property type="entry name" value="Glyco_hydro_3_AS"/>
</dbReference>
<dbReference type="InterPro" id="IPR036881">
    <property type="entry name" value="Glyco_hydro_3_C_sf"/>
</dbReference>
<evidence type="ECO:0000259" key="7">
    <source>
        <dbReference type="PROSITE" id="PS51820"/>
    </source>
</evidence>
<dbReference type="PROSITE" id="PS00775">
    <property type="entry name" value="GLYCOSYL_HYDROL_F3"/>
    <property type="match status" value="1"/>
</dbReference>
<dbReference type="Gene3D" id="3.20.20.300">
    <property type="entry name" value="Glycoside hydrolase, family 3, N-terminal domain"/>
    <property type="match status" value="1"/>
</dbReference>
<comment type="pathway">
    <text evidence="6">Glycan metabolism; cellulose degradation.</text>
</comment>
<evidence type="ECO:0000256" key="4">
    <source>
        <dbReference type="ARBA" id="ARBA00022801"/>
    </source>
</evidence>
<dbReference type="Proteomes" id="UP000759537">
    <property type="component" value="Unassembled WGS sequence"/>
</dbReference>
<keyword evidence="6" id="KW-0624">Polysaccharide degradation</keyword>
<dbReference type="OrthoDB" id="47059at2759"/>
<keyword evidence="6" id="KW-0119">Carbohydrate metabolism</keyword>
<dbReference type="Gene3D" id="2.60.120.260">
    <property type="entry name" value="Galactose-binding domain-like"/>
    <property type="match status" value="1"/>
</dbReference>
<dbReference type="SUPFAM" id="SSF51445">
    <property type="entry name" value="(Trans)glycosidases"/>
    <property type="match status" value="1"/>
</dbReference>
<dbReference type="AlphaFoldDB" id="A0A9P5N249"/>
<evidence type="ECO:0000256" key="3">
    <source>
        <dbReference type="ARBA" id="ARBA00012744"/>
    </source>
</evidence>
<dbReference type="Pfam" id="PF14310">
    <property type="entry name" value="Fn3-like"/>
    <property type="match status" value="1"/>
</dbReference>
<feature type="domain" description="PA14" evidence="7">
    <location>
        <begin position="409"/>
        <end position="574"/>
    </location>
</feature>
<dbReference type="InterPro" id="IPR037524">
    <property type="entry name" value="PA14/GLEYA"/>
</dbReference>
<dbReference type="SMART" id="SM01217">
    <property type="entry name" value="Fn3_like"/>
    <property type="match status" value="1"/>
</dbReference>
<accession>A0A9P5N249</accession>
<evidence type="ECO:0000256" key="2">
    <source>
        <dbReference type="ARBA" id="ARBA00005336"/>
    </source>
</evidence>
<organism evidence="8 9">
    <name type="scientific">Russula ochroleuca</name>
    <dbReference type="NCBI Taxonomy" id="152965"/>
    <lineage>
        <taxon>Eukaryota</taxon>
        <taxon>Fungi</taxon>
        <taxon>Dikarya</taxon>
        <taxon>Basidiomycota</taxon>
        <taxon>Agaricomycotina</taxon>
        <taxon>Agaricomycetes</taxon>
        <taxon>Russulales</taxon>
        <taxon>Russulaceae</taxon>
        <taxon>Russula</taxon>
    </lineage>
</organism>
<proteinExistence type="inferred from homology"/>
<dbReference type="Pfam" id="PF01915">
    <property type="entry name" value="Glyco_hydro_3_C"/>
    <property type="match status" value="1"/>
</dbReference>
<comment type="caution">
    <text evidence="8">The sequence shown here is derived from an EMBL/GenBank/DDBJ whole genome shotgun (WGS) entry which is preliminary data.</text>
</comment>
<comment type="catalytic activity">
    <reaction evidence="1 6">
        <text>Hydrolysis of terminal, non-reducing beta-D-glucosyl residues with release of beta-D-glucose.</text>
        <dbReference type="EC" id="3.2.1.21"/>
    </reaction>
</comment>
<dbReference type="GO" id="GO:0009251">
    <property type="term" value="P:glucan catabolic process"/>
    <property type="evidence" value="ECO:0007669"/>
    <property type="project" value="TreeGrafter"/>
</dbReference>
<gene>
    <name evidence="8" type="ORF">DFH94DRAFT_238492</name>
</gene>
<evidence type="ECO:0000313" key="9">
    <source>
        <dbReference type="Proteomes" id="UP000759537"/>
    </source>
</evidence>
<dbReference type="InterPro" id="IPR017853">
    <property type="entry name" value="GH"/>
</dbReference>